<reference evidence="4" key="1">
    <citation type="submission" date="2019-10" db="EMBL/GenBank/DDBJ databases">
        <title>Conservation and host-specific expression of non-tandemly repeated heterogenous ribosome RNA gene in arbuscular mycorrhizal fungi.</title>
        <authorList>
            <person name="Maeda T."/>
            <person name="Kobayashi Y."/>
            <person name="Nakagawa T."/>
            <person name="Ezawa T."/>
            <person name="Yamaguchi K."/>
            <person name="Bino T."/>
            <person name="Nishimoto Y."/>
            <person name="Shigenobu S."/>
            <person name="Kawaguchi M."/>
        </authorList>
    </citation>
    <scope>NUCLEOTIDE SEQUENCE</scope>
    <source>
        <strain evidence="4">HR1</strain>
    </source>
</reference>
<feature type="DNA-binding region" description="HMG box" evidence="1">
    <location>
        <begin position="3"/>
        <end position="67"/>
    </location>
</feature>
<feature type="region of interest" description="Disordered" evidence="2">
    <location>
        <begin position="124"/>
        <end position="144"/>
    </location>
</feature>
<dbReference type="AlphaFoldDB" id="A0A8H3LDM8"/>
<evidence type="ECO:0000313" key="4">
    <source>
        <dbReference type="EMBL" id="GES84776.1"/>
    </source>
</evidence>
<keyword evidence="1" id="KW-0238">DNA-binding</keyword>
<evidence type="ECO:0000256" key="2">
    <source>
        <dbReference type="SAM" id="MobiDB-lite"/>
    </source>
</evidence>
<evidence type="ECO:0000259" key="3">
    <source>
        <dbReference type="PROSITE" id="PS50118"/>
    </source>
</evidence>
<dbReference type="InterPro" id="IPR036910">
    <property type="entry name" value="HMG_box_dom_sf"/>
</dbReference>
<name>A0A8H3LDM8_9GLOM</name>
<dbReference type="GO" id="GO:0003677">
    <property type="term" value="F:DNA binding"/>
    <property type="evidence" value="ECO:0007669"/>
    <property type="project" value="UniProtKB-UniRule"/>
</dbReference>
<evidence type="ECO:0000313" key="5">
    <source>
        <dbReference type="Proteomes" id="UP000615446"/>
    </source>
</evidence>
<dbReference type="EMBL" id="BLAL01000086">
    <property type="protein sequence ID" value="GES84776.1"/>
    <property type="molecule type" value="Genomic_DNA"/>
</dbReference>
<accession>A0A8H3LDM8</accession>
<gene>
    <name evidence="4" type="ORF">RCL2_001186900</name>
</gene>
<dbReference type="Proteomes" id="UP000615446">
    <property type="component" value="Unassembled WGS sequence"/>
</dbReference>
<dbReference type="PROSITE" id="PS50118">
    <property type="entry name" value="HMG_BOX_2"/>
    <property type="match status" value="1"/>
</dbReference>
<protein>
    <recommendedName>
        <fullName evidence="3">HMG box domain-containing protein</fullName>
    </recommendedName>
</protein>
<organism evidence="4 5">
    <name type="scientific">Rhizophagus clarus</name>
    <dbReference type="NCBI Taxonomy" id="94130"/>
    <lineage>
        <taxon>Eukaryota</taxon>
        <taxon>Fungi</taxon>
        <taxon>Fungi incertae sedis</taxon>
        <taxon>Mucoromycota</taxon>
        <taxon>Glomeromycotina</taxon>
        <taxon>Glomeromycetes</taxon>
        <taxon>Glomerales</taxon>
        <taxon>Glomeraceae</taxon>
        <taxon>Rhizophagus</taxon>
    </lineage>
</organism>
<evidence type="ECO:0000256" key="1">
    <source>
        <dbReference type="PROSITE-ProRule" id="PRU00267"/>
    </source>
</evidence>
<dbReference type="InterPro" id="IPR009071">
    <property type="entry name" value="HMG_box_dom"/>
</dbReference>
<sequence length="144" mass="16787">MAKAKTANAFMRFRANKINPNRKIEMKRLSKEAGSDWSKLSEIKKRKYYHLAKKDEVKNEVDSGKNKYTNKTFEMGEMFSFIVETPKESHPFVKTNHQKNPQPGSALNDDNWFEEYIDYEDSDSKNEIINGFPPPNNTPNSYGR</sequence>
<feature type="domain" description="HMG box" evidence="3">
    <location>
        <begin position="3"/>
        <end position="67"/>
    </location>
</feature>
<dbReference type="OrthoDB" id="2310565at2759"/>
<keyword evidence="1" id="KW-0539">Nucleus</keyword>
<dbReference type="SUPFAM" id="SSF47095">
    <property type="entry name" value="HMG-box"/>
    <property type="match status" value="1"/>
</dbReference>
<proteinExistence type="predicted"/>
<dbReference type="Gene3D" id="1.10.30.10">
    <property type="entry name" value="High mobility group box domain"/>
    <property type="match status" value="1"/>
</dbReference>
<dbReference type="GO" id="GO:0005634">
    <property type="term" value="C:nucleus"/>
    <property type="evidence" value="ECO:0007669"/>
    <property type="project" value="UniProtKB-UniRule"/>
</dbReference>
<comment type="caution">
    <text evidence="4">The sequence shown here is derived from an EMBL/GenBank/DDBJ whole genome shotgun (WGS) entry which is preliminary data.</text>
</comment>